<dbReference type="SUPFAM" id="SSF161111">
    <property type="entry name" value="Cation efflux protein transmembrane domain-like"/>
    <property type="match status" value="1"/>
</dbReference>
<dbReference type="NCBIfam" id="TIGR01297">
    <property type="entry name" value="CDF"/>
    <property type="match status" value="1"/>
</dbReference>
<keyword evidence="6 7" id="KW-0472">Membrane</keyword>
<proteinExistence type="inferred from homology"/>
<dbReference type="InterPro" id="IPR027469">
    <property type="entry name" value="Cation_efflux_TMD_sf"/>
</dbReference>
<feature type="transmembrane region" description="Helical" evidence="7">
    <location>
        <begin position="50"/>
        <end position="67"/>
    </location>
</feature>
<dbReference type="InterPro" id="IPR036837">
    <property type="entry name" value="Cation_efflux_CTD_sf"/>
</dbReference>
<evidence type="ECO:0000313" key="10">
    <source>
        <dbReference type="EMBL" id="HGQ35653.1"/>
    </source>
</evidence>
<feature type="transmembrane region" description="Helical" evidence="7">
    <location>
        <begin position="9"/>
        <end position="30"/>
    </location>
</feature>
<organism evidence="11">
    <name type="scientific">Ignisphaera aggregans</name>
    <dbReference type="NCBI Taxonomy" id="334771"/>
    <lineage>
        <taxon>Archaea</taxon>
        <taxon>Thermoproteota</taxon>
        <taxon>Thermoprotei</taxon>
        <taxon>Desulfurococcales</taxon>
        <taxon>Desulfurococcaceae</taxon>
        <taxon>Ignisphaera</taxon>
    </lineage>
</organism>
<dbReference type="EMBL" id="DTCK01000016">
    <property type="protein sequence ID" value="HGQ35653.1"/>
    <property type="molecule type" value="Genomic_DNA"/>
</dbReference>
<accession>A0A7C4JLF4</accession>
<feature type="transmembrane region" description="Helical" evidence="7">
    <location>
        <begin position="79"/>
        <end position="99"/>
    </location>
</feature>
<evidence type="ECO:0000256" key="6">
    <source>
        <dbReference type="ARBA" id="ARBA00023136"/>
    </source>
</evidence>
<dbReference type="InterPro" id="IPR058533">
    <property type="entry name" value="Cation_efflux_TM"/>
</dbReference>
<name>A0A7C4JLF4_9CREN</name>
<feature type="domain" description="Cation efflux protein cytoplasmic" evidence="9">
    <location>
        <begin position="211"/>
        <end position="286"/>
    </location>
</feature>
<dbReference type="Gene3D" id="3.30.70.1350">
    <property type="entry name" value="Cation efflux protein, cytoplasmic domain"/>
    <property type="match status" value="1"/>
</dbReference>
<feature type="transmembrane region" description="Helical" evidence="7">
    <location>
        <begin position="111"/>
        <end position="136"/>
    </location>
</feature>
<dbReference type="GO" id="GO:0016020">
    <property type="term" value="C:membrane"/>
    <property type="evidence" value="ECO:0007669"/>
    <property type="project" value="UniProtKB-SubCell"/>
</dbReference>
<evidence type="ECO:0000313" key="11">
    <source>
        <dbReference type="EMBL" id="HGQ65201.1"/>
    </source>
</evidence>
<gene>
    <name evidence="11" type="ORF">ENU08_08165</name>
    <name evidence="10" type="ORF">ENU41_03130</name>
</gene>
<feature type="domain" description="Cation efflux protein transmembrane" evidence="8">
    <location>
        <begin position="14"/>
        <end position="205"/>
    </location>
</feature>
<keyword evidence="4 7" id="KW-0812">Transmembrane</keyword>
<evidence type="ECO:0000259" key="8">
    <source>
        <dbReference type="Pfam" id="PF01545"/>
    </source>
</evidence>
<dbReference type="InterPro" id="IPR027470">
    <property type="entry name" value="Cation_efflux_CTD"/>
</dbReference>
<dbReference type="AlphaFoldDB" id="A0A7C4JLF4"/>
<evidence type="ECO:0000256" key="1">
    <source>
        <dbReference type="ARBA" id="ARBA00004141"/>
    </source>
</evidence>
<comment type="subcellular location">
    <subcellularLocation>
        <location evidence="1">Membrane</location>
        <topology evidence="1">Multi-pass membrane protein</topology>
    </subcellularLocation>
</comment>
<protein>
    <submittedName>
        <fullName evidence="11">Cation transporter</fullName>
    </submittedName>
</protein>
<dbReference type="SUPFAM" id="SSF160240">
    <property type="entry name" value="Cation efflux protein cytoplasmic domain-like"/>
    <property type="match status" value="1"/>
</dbReference>
<evidence type="ECO:0000256" key="7">
    <source>
        <dbReference type="SAM" id="Phobius"/>
    </source>
</evidence>
<evidence type="ECO:0000259" key="9">
    <source>
        <dbReference type="Pfam" id="PF16916"/>
    </source>
</evidence>
<reference evidence="11" key="1">
    <citation type="journal article" date="2020" name="mSystems">
        <title>Genome- and Community-Level Interaction Insights into Carbon Utilization and Element Cycling Functions of Hydrothermarchaeota in Hydrothermal Sediment.</title>
        <authorList>
            <person name="Zhou Z."/>
            <person name="Liu Y."/>
            <person name="Xu W."/>
            <person name="Pan J."/>
            <person name="Luo Z.H."/>
            <person name="Li M."/>
        </authorList>
    </citation>
    <scope>NUCLEOTIDE SEQUENCE [LARGE SCALE GENOMIC DNA]</scope>
    <source>
        <strain evidence="11">SpSt-637</strain>
        <strain evidence="10">SpSt-667</strain>
    </source>
</reference>
<dbReference type="Pfam" id="PF01545">
    <property type="entry name" value="Cation_efflux"/>
    <property type="match status" value="1"/>
</dbReference>
<evidence type="ECO:0000256" key="5">
    <source>
        <dbReference type="ARBA" id="ARBA00022989"/>
    </source>
</evidence>
<evidence type="ECO:0000256" key="2">
    <source>
        <dbReference type="ARBA" id="ARBA00008114"/>
    </source>
</evidence>
<comment type="similarity">
    <text evidence="2">Belongs to the cation diffusion facilitator (CDF) transporter (TC 2.A.4) family.</text>
</comment>
<keyword evidence="5 7" id="KW-1133">Transmembrane helix</keyword>
<sequence>MLSDRKKIGYLEGVVSITLNAVFFVLKYFYGVLFNSIALIADSIHTLSDSLTSMVVILGFWITYKPIDKEHPFGHGRAEYIATIIIGAMLVMVGIDFIQRSYTKLISREPFVFSWALVAVLGASAIAKEALALWAFKLGKKYRASSITADAWHHRSDAIASALLAIAITFGSNLWWLDSVLGFVVSTLIIYTGIEIMYEKTFELLGRAPTLEEIEKIKKIAYNVSPLVQDLHHIHIHEYGGHTEVTLHIRLPPETPVSTAHKIASDIEKIIKDALKWEATVHIEPYIPAQDTISTK</sequence>
<evidence type="ECO:0000256" key="4">
    <source>
        <dbReference type="ARBA" id="ARBA00022692"/>
    </source>
</evidence>
<dbReference type="GO" id="GO:0008324">
    <property type="term" value="F:monoatomic cation transmembrane transporter activity"/>
    <property type="evidence" value="ECO:0007669"/>
    <property type="project" value="InterPro"/>
</dbReference>
<comment type="caution">
    <text evidence="11">The sequence shown here is derived from an EMBL/GenBank/DDBJ whole genome shotgun (WGS) entry which is preliminary data.</text>
</comment>
<dbReference type="InterPro" id="IPR002524">
    <property type="entry name" value="Cation_efflux"/>
</dbReference>
<feature type="transmembrane region" description="Helical" evidence="7">
    <location>
        <begin position="181"/>
        <end position="198"/>
    </location>
</feature>
<dbReference type="InterPro" id="IPR050291">
    <property type="entry name" value="CDF_Transporter"/>
</dbReference>
<evidence type="ECO:0000256" key="3">
    <source>
        <dbReference type="ARBA" id="ARBA00022448"/>
    </source>
</evidence>
<dbReference type="PANTHER" id="PTHR43840:SF15">
    <property type="entry name" value="MITOCHONDRIAL METAL TRANSPORTER 1-RELATED"/>
    <property type="match status" value="1"/>
</dbReference>
<dbReference type="PANTHER" id="PTHR43840">
    <property type="entry name" value="MITOCHONDRIAL METAL TRANSPORTER 1-RELATED"/>
    <property type="match status" value="1"/>
</dbReference>
<dbReference type="EMBL" id="DTBD01000074">
    <property type="protein sequence ID" value="HGQ65201.1"/>
    <property type="molecule type" value="Genomic_DNA"/>
</dbReference>
<dbReference type="Pfam" id="PF16916">
    <property type="entry name" value="ZT_dimer"/>
    <property type="match status" value="1"/>
</dbReference>
<dbReference type="FunFam" id="1.20.1510.10:FF:000006">
    <property type="entry name" value="Divalent cation efflux transporter"/>
    <property type="match status" value="1"/>
</dbReference>
<keyword evidence="3" id="KW-0813">Transport</keyword>
<feature type="transmembrane region" description="Helical" evidence="7">
    <location>
        <begin position="157"/>
        <end position="175"/>
    </location>
</feature>
<dbReference type="Gene3D" id="1.20.1510.10">
    <property type="entry name" value="Cation efflux protein transmembrane domain"/>
    <property type="match status" value="1"/>
</dbReference>